<dbReference type="RefSeq" id="WP_091586809.1">
    <property type="nucleotide sequence ID" value="NZ_FNDU01000010.1"/>
</dbReference>
<feature type="transmembrane region" description="Helical" evidence="1">
    <location>
        <begin position="59"/>
        <end position="89"/>
    </location>
</feature>
<dbReference type="InterPro" id="IPR052529">
    <property type="entry name" value="Bact_Transport_Assoc"/>
</dbReference>
<gene>
    <name evidence="3" type="ORF">SAMN05216352_110114</name>
</gene>
<feature type="transmembrane region" description="Helical" evidence="1">
    <location>
        <begin position="325"/>
        <end position="348"/>
    </location>
</feature>
<feature type="transmembrane region" description="Helical" evidence="1">
    <location>
        <begin position="101"/>
        <end position="119"/>
    </location>
</feature>
<dbReference type="InterPro" id="IPR007349">
    <property type="entry name" value="DUF418"/>
</dbReference>
<keyword evidence="1" id="KW-0812">Transmembrane</keyword>
<dbReference type="OrthoDB" id="9807744at2"/>
<keyword evidence="4" id="KW-1185">Reference proteome</keyword>
<evidence type="ECO:0000313" key="4">
    <source>
        <dbReference type="Proteomes" id="UP000199017"/>
    </source>
</evidence>
<evidence type="ECO:0000256" key="1">
    <source>
        <dbReference type="SAM" id="Phobius"/>
    </source>
</evidence>
<accession>A0A1G8MMT8</accession>
<feature type="transmembrane region" description="Helical" evidence="1">
    <location>
        <begin position="360"/>
        <end position="382"/>
    </location>
</feature>
<dbReference type="AlphaFoldDB" id="A0A1G8MMT8"/>
<keyword evidence="1" id="KW-1133">Transmembrane helix</keyword>
<evidence type="ECO:0000259" key="2">
    <source>
        <dbReference type="Pfam" id="PF04235"/>
    </source>
</evidence>
<feature type="domain" description="DUF418" evidence="2">
    <location>
        <begin position="238"/>
        <end position="399"/>
    </location>
</feature>
<feature type="transmembrane region" description="Helical" evidence="1">
    <location>
        <begin position="21"/>
        <end position="39"/>
    </location>
</feature>
<dbReference type="PANTHER" id="PTHR30590:SF2">
    <property type="entry name" value="INNER MEMBRANE PROTEIN"/>
    <property type="match status" value="1"/>
</dbReference>
<evidence type="ECO:0000313" key="3">
    <source>
        <dbReference type="EMBL" id="SDI69242.1"/>
    </source>
</evidence>
<reference evidence="3 4" key="1">
    <citation type="submission" date="2016-10" db="EMBL/GenBank/DDBJ databases">
        <authorList>
            <person name="de Groot N.N."/>
        </authorList>
    </citation>
    <scope>NUCLEOTIDE SEQUENCE [LARGE SCALE GENOMIC DNA]</scope>
    <source>
        <strain evidence="4">P4B,CCM 7963,CECT 7998,DSM 25260,IBRC-M 10614,KCTC 13821</strain>
    </source>
</reference>
<feature type="transmembrane region" description="Helical" evidence="1">
    <location>
        <begin position="215"/>
        <end position="237"/>
    </location>
</feature>
<name>A0A1G8MMT8_9BACI</name>
<protein>
    <recommendedName>
        <fullName evidence="2">DUF418 domain-containing protein</fullName>
    </recommendedName>
</protein>
<organism evidence="3 4">
    <name type="scientific">Alteribacillus bidgolensis</name>
    <dbReference type="NCBI Taxonomy" id="930129"/>
    <lineage>
        <taxon>Bacteria</taxon>
        <taxon>Bacillati</taxon>
        <taxon>Bacillota</taxon>
        <taxon>Bacilli</taxon>
        <taxon>Bacillales</taxon>
        <taxon>Bacillaceae</taxon>
        <taxon>Alteribacillus</taxon>
    </lineage>
</organism>
<dbReference type="Proteomes" id="UP000199017">
    <property type="component" value="Unassembled WGS sequence"/>
</dbReference>
<feature type="transmembrane region" description="Helical" evidence="1">
    <location>
        <begin position="249"/>
        <end position="272"/>
    </location>
</feature>
<sequence length="400" mass="45351">MKVSSTTGSERIRTLDFIRGMALLGILFANMAFFKSPVFQLQSLPGELASFPPEPLNQWSVFSIDMFIVGKFYPMFSFLFGLGFYLFYERLREKGLDARKIYFRRLFFLLALGVIHLVFIWSGDILHTYAITGFLLLLFIHRKPKTILIWSIALLIGSAFLLGGLMTISNLFVAYQEGTSFEQNAQNAVNTALSTYSSGSYLSILSFRVSNEVPLVLSNLVLSVPNILGLFLLGLYIGKRDYIRHADNYFSFWKNLLLITLISGGLLSILYVCLKNGIFLLAPWLSSGLAEGLNIIAGPLLMLFYISSAVLLFRKPSFEKLLKPIAMVGQMALTNYLFQSVICIFIFYGFGLQLYGRIDAANGMLITIIIFAVQTLLSWFWLNNYYQGPMEKVWRKVTYK</sequence>
<feature type="transmembrane region" description="Helical" evidence="1">
    <location>
        <begin position="125"/>
        <end position="140"/>
    </location>
</feature>
<dbReference type="Pfam" id="PF04235">
    <property type="entry name" value="DUF418"/>
    <property type="match status" value="1"/>
</dbReference>
<proteinExistence type="predicted"/>
<dbReference type="EMBL" id="FNDU01000010">
    <property type="protein sequence ID" value="SDI69242.1"/>
    <property type="molecule type" value="Genomic_DNA"/>
</dbReference>
<feature type="transmembrane region" description="Helical" evidence="1">
    <location>
        <begin position="292"/>
        <end position="313"/>
    </location>
</feature>
<feature type="transmembrane region" description="Helical" evidence="1">
    <location>
        <begin position="147"/>
        <end position="173"/>
    </location>
</feature>
<dbReference type="PANTHER" id="PTHR30590">
    <property type="entry name" value="INNER MEMBRANE PROTEIN"/>
    <property type="match status" value="1"/>
</dbReference>
<keyword evidence="1" id="KW-0472">Membrane</keyword>